<sequence>MTAELSIIQRIRKFNRFYTKILGLLDKHLLDSDYSLSEVRVLFEIGNTEQVTAKMLTDQLRMDAGYLSRILKRFDKLGFTYRVQSGEDGRSSFLHLTKLGEETLSSMNALSNDQIRSMVSGLSKQTKNQIAKSMTTIENALSDQSAELSIRTDLQPGDAGMLIHMHGWIYARDCGYNHVFEGYVCKTFYDFLLSYNPDKERIWIAEVNGEIVGSIAIVHQSDGTGQLRWFILHPDYRSMGIGKKLFNEAIHFSKEKGFTSLFLETTDDQETAIGMYKKAGFKKISEQENNAWGKRHMEQTYELQL</sequence>
<dbReference type="SUPFAM" id="SSF46785">
    <property type="entry name" value="Winged helix' DNA-binding domain"/>
    <property type="match status" value="1"/>
</dbReference>
<organism evidence="4 5">
    <name type="scientific">Paenibacillus glycanilyticus</name>
    <dbReference type="NCBI Taxonomy" id="126569"/>
    <lineage>
        <taxon>Bacteria</taxon>
        <taxon>Bacillati</taxon>
        <taxon>Bacillota</taxon>
        <taxon>Bacilli</taxon>
        <taxon>Bacillales</taxon>
        <taxon>Paenibacillaceae</taxon>
        <taxon>Paenibacillus</taxon>
    </lineage>
</organism>
<dbReference type="InterPro" id="IPR036388">
    <property type="entry name" value="WH-like_DNA-bd_sf"/>
</dbReference>
<evidence type="ECO:0000256" key="1">
    <source>
        <dbReference type="ARBA" id="ARBA00022679"/>
    </source>
</evidence>
<evidence type="ECO:0000313" key="4">
    <source>
        <dbReference type="EMBL" id="GLX66634.1"/>
    </source>
</evidence>
<dbReference type="Proteomes" id="UP001157114">
    <property type="component" value="Unassembled WGS sequence"/>
</dbReference>
<dbReference type="Gene3D" id="3.40.630.30">
    <property type="match status" value="1"/>
</dbReference>
<dbReference type="Gene3D" id="1.10.10.10">
    <property type="entry name" value="Winged helix-like DNA-binding domain superfamily/Winged helix DNA-binding domain"/>
    <property type="match status" value="1"/>
</dbReference>
<dbReference type="SMART" id="SM00347">
    <property type="entry name" value="HTH_MARR"/>
    <property type="match status" value="1"/>
</dbReference>
<feature type="domain" description="HTH marR-type" evidence="2">
    <location>
        <begin position="1"/>
        <end position="139"/>
    </location>
</feature>
<dbReference type="CDD" id="cd04301">
    <property type="entry name" value="NAT_SF"/>
    <property type="match status" value="1"/>
</dbReference>
<feature type="domain" description="N-acetyltransferase" evidence="3">
    <location>
        <begin position="148"/>
        <end position="302"/>
    </location>
</feature>
<keyword evidence="1" id="KW-0808">Transferase</keyword>
<comment type="caution">
    <text evidence="4">The sequence shown here is derived from an EMBL/GenBank/DDBJ whole genome shotgun (WGS) entry which is preliminary data.</text>
</comment>
<dbReference type="InterPro" id="IPR016181">
    <property type="entry name" value="Acyl_CoA_acyltransferase"/>
</dbReference>
<dbReference type="PANTHER" id="PTHR13947">
    <property type="entry name" value="GNAT FAMILY N-ACETYLTRANSFERASE"/>
    <property type="match status" value="1"/>
</dbReference>
<dbReference type="InterPro" id="IPR036390">
    <property type="entry name" value="WH_DNA-bd_sf"/>
</dbReference>
<evidence type="ECO:0000313" key="5">
    <source>
        <dbReference type="Proteomes" id="UP001157114"/>
    </source>
</evidence>
<dbReference type="Pfam" id="PF12802">
    <property type="entry name" value="MarR_2"/>
    <property type="match status" value="1"/>
</dbReference>
<accession>A0ABQ6G6Q0</accession>
<dbReference type="RefSeq" id="WP_284237342.1">
    <property type="nucleotide sequence ID" value="NZ_BSSQ01000004.1"/>
</dbReference>
<dbReference type="GO" id="GO:0003677">
    <property type="term" value="F:DNA binding"/>
    <property type="evidence" value="ECO:0007669"/>
    <property type="project" value="UniProtKB-KW"/>
</dbReference>
<dbReference type="PROSITE" id="PS50995">
    <property type="entry name" value="HTH_MARR_2"/>
    <property type="match status" value="1"/>
</dbReference>
<keyword evidence="4" id="KW-0238">DNA-binding</keyword>
<protein>
    <submittedName>
        <fullName evidence="4">HTH-type DNA-binding domain-containing acetyltransferase YbfA</fullName>
    </submittedName>
</protein>
<dbReference type="Pfam" id="PF00583">
    <property type="entry name" value="Acetyltransf_1"/>
    <property type="match status" value="1"/>
</dbReference>
<evidence type="ECO:0000259" key="2">
    <source>
        <dbReference type="PROSITE" id="PS50995"/>
    </source>
</evidence>
<dbReference type="InterPro" id="IPR000835">
    <property type="entry name" value="HTH_MarR-typ"/>
</dbReference>
<dbReference type="PROSITE" id="PS51186">
    <property type="entry name" value="GNAT"/>
    <property type="match status" value="1"/>
</dbReference>
<dbReference type="SUPFAM" id="SSF55729">
    <property type="entry name" value="Acyl-CoA N-acyltransferases (Nat)"/>
    <property type="match status" value="1"/>
</dbReference>
<reference evidence="4 5" key="1">
    <citation type="submission" date="2023-03" db="EMBL/GenBank/DDBJ databases">
        <title>Draft genome sequence of the bacteria which degrade cell wall of Tricholomamatutake.</title>
        <authorList>
            <person name="Konishi Y."/>
            <person name="Fukuta Y."/>
            <person name="Shirasaka N."/>
        </authorList>
    </citation>
    <scope>NUCLEOTIDE SEQUENCE [LARGE SCALE GENOMIC DNA]</scope>
    <source>
        <strain evidence="5">mu1</strain>
    </source>
</reference>
<proteinExistence type="predicted"/>
<evidence type="ECO:0000259" key="3">
    <source>
        <dbReference type="PROSITE" id="PS51186"/>
    </source>
</evidence>
<dbReference type="InterPro" id="IPR050769">
    <property type="entry name" value="NAT_camello-type"/>
</dbReference>
<keyword evidence="5" id="KW-1185">Reference proteome</keyword>
<dbReference type="PANTHER" id="PTHR13947:SF37">
    <property type="entry name" value="LD18367P"/>
    <property type="match status" value="1"/>
</dbReference>
<dbReference type="InterPro" id="IPR000182">
    <property type="entry name" value="GNAT_dom"/>
</dbReference>
<name>A0ABQ6G6Q0_9BACL</name>
<gene>
    <name evidence="4" type="primary">ybfA</name>
    <name evidence="4" type="ORF">MU1_09780</name>
</gene>
<dbReference type="EMBL" id="BSSQ01000004">
    <property type="protein sequence ID" value="GLX66634.1"/>
    <property type="molecule type" value="Genomic_DNA"/>
</dbReference>